<proteinExistence type="predicted"/>
<gene>
    <name evidence="3" type="ORF">NX782_01245</name>
</gene>
<protein>
    <submittedName>
        <fullName evidence="3">Formate dehydrogenase</fullName>
    </submittedName>
</protein>
<dbReference type="Proteomes" id="UP001205560">
    <property type="component" value="Unassembled WGS sequence"/>
</dbReference>
<comment type="caution">
    <text evidence="3">The sequence shown here is derived from an EMBL/GenBank/DDBJ whole genome shotgun (WGS) entry which is preliminary data.</text>
</comment>
<feature type="signal peptide" evidence="2">
    <location>
        <begin position="1"/>
        <end position="37"/>
    </location>
</feature>
<feature type="chain" id="PRO_5046349592" evidence="2">
    <location>
        <begin position="38"/>
        <end position="73"/>
    </location>
</feature>
<evidence type="ECO:0000256" key="1">
    <source>
        <dbReference type="SAM" id="MobiDB-lite"/>
    </source>
</evidence>
<dbReference type="NCBIfam" id="TIGR02811">
    <property type="entry name" value="formate_TAT"/>
    <property type="match status" value="1"/>
</dbReference>
<dbReference type="InterPro" id="IPR014177">
    <property type="entry name" value="Formate_DH_TAT-contain"/>
</dbReference>
<reference evidence="3 4" key="1">
    <citation type="submission" date="2022-08" db="EMBL/GenBank/DDBJ databases">
        <title>Reclassification of Massilia species as members of the genera Telluria, Duganella, Pseudoduganella, Mokoshia gen. nov. and Zemynaea gen. nov. using orthogonal and non-orthogonal genome-based approaches.</title>
        <authorList>
            <person name="Bowman J.P."/>
        </authorList>
    </citation>
    <scope>NUCLEOTIDE SEQUENCE [LARGE SCALE GENOMIC DNA]</scope>
    <source>
        <strain evidence="3 4">LMG 28164</strain>
    </source>
</reference>
<keyword evidence="2" id="KW-0732">Signal</keyword>
<keyword evidence="4" id="KW-1185">Reference proteome</keyword>
<evidence type="ECO:0000313" key="3">
    <source>
        <dbReference type="EMBL" id="MCS0587827.1"/>
    </source>
</evidence>
<organism evidence="3 4">
    <name type="scientific">Massilia norwichensis</name>
    <dbReference type="NCBI Taxonomy" id="1442366"/>
    <lineage>
        <taxon>Bacteria</taxon>
        <taxon>Pseudomonadati</taxon>
        <taxon>Pseudomonadota</taxon>
        <taxon>Betaproteobacteria</taxon>
        <taxon>Burkholderiales</taxon>
        <taxon>Oxalobacteraceae</taxon>
        <taxon>Telluria group</taxon>
        <taxon>Massilia</taxon>
    </lineage>
</organism>
<dbReference type="PROSITE" id="PS51318">
    <property type="entry name" value="TAT"/>
    <property type="match status" value="1"/>
</dbReference>
<sequence length="73" mass="7758">MANDVKLPEPAPDPARRSLLKAAPLGALAVVAARASAAETAPAPAPAPEPAPKPKGYHETEHIRRYYQTAAYW</sequence>
<evidence type="ECO:0000256" key="2">
    <source>
        <dbReference type="SAM" id="SignalP"/>
    </source>
</evidence>
<feature type="compositionally biased region" description="Pro residues" evidence="1">
    <location>
        <begin position="43"/>
        <end position="53"/>
    </location>
</feature>
<name>A0ABT2A0X0_9BURK</name>
<feature type="region of interest" description="Disordered" evidence="1">
    <location>
        <begin position="36"/>
        <end position="60"/>
    </location>
</feature>
<dbReference type="EMBL" id="JANUGX010000001">
    <property type="protein sequence ID" value="MCS0587827.1"/>
    <property type="molecule type" value="Genomic_DNA"/>
</dbReference>
<evidence type="ECO:0000313" key="4">
    <source>
        <dbReference type="Proteomes" id="UP001205560"/>
    </source>
</evidence>
<dbReference type="RefSeq" id="WP_258843661.1">
    <property type="nucleotide sequence ID" value="NZ_JANUGX010000001.1"/>
</dbReference>
<accession>A0ABT2A0X0</accession>
<dbReference type="InterPro" id="IPR006311">
    <property type="entry name" value="TAT_signal"/>
</dbReference>